<protein>
    <submittedName>
        <fullName evidence="2">Uncharacterized protein</fullName>
    </submittedName>
</protein>
<dbReference type="AlphaFoldDB" id="A0A136J3B3"/>
<keyword evidence="3" id="KW-1185">Reference proteome</keyword>
<gene>
    <name evidence="2" type="ORF">Micbo1qcDRAFT_174699</name>
</gene>
<feature type="compositionally biased region" description="Low complexity" evidence="1">
    <location>
        <begin position="57"/>
        <end position="82"/>
    </location>
</feature>
<evidence type="ECO:0000256" key="1">
    <source>
        <dbReference type="SAM" id="MobiDB-lite"/>
    </source>
</evidence>
<dbReference type="InParanoid" id="A0A136J3B3"/>
<organism evidence="2 3">
    <name type="scientific">Microdochium bolleyi</name>
    <dbReference type="NCBI Taxonomy" id="196109"/>
    <lineage>
        <taxon>Eukaryota</taxon>
        <taxon>Fungi</taxon>
        <taxon>Dikarya</taxon>
        <taxon>Ascomycota</taxon>
        <taxon>Pezizomycotina</taxon>
        <taxon>Sordariomycetes</taxon>
        <taxon>Xylariomycetidae</taxon>
        <taxon>Xylariales</taxon>
        <taxon>Microdochiaceae</taxon>
        <taxon>Microdochium</taxon>
    </lineage>
</organism>
<proteinExistence type="predicted"/>
<sequence>MPSASRPFSTVSPVHPNYLPTLHKSGRMEKRLVAATIAAVGVGYGLSALRHNQLHFSSSGSSPGSDEFSASTPSSSSSSGSSSRKHREMAMLDAYGDRGSLEELEAAVSAYNAQQQQLLLEEQQRSGRK</sequence>
<evidence type="ECO:0000313" key="3">
    <source>
        <dbReference type="Proteomes" id="UP000070501"/>
    </source>
</evidence>
<reference evidence="3" key="1">
    <citation type="submission" date="2016-02" db="EMBL/GenBank/DDBJ databases">
        <title>Draft genome sequence of Microdochium bolleyi, a fungal endophyte of beachgrass.</title>
        <authorList>
            <consortium name="DOE Joint Genome Institute"/>
            <person name="David A.S."/>
            <person name="May G."/>
            <person name="Haridas S."/>
            <person name="Lim J."/>
            <person name="Wang M."/>
            <person name="Labutti K."/>
            <person name="Lipzen A."/>
            <person name="Barry K."/>
            <person name="Grigoriev I.V."/>
        </authorList>
    </citation>
    <scope>NUCLEOTIDE SEQUENCE [LARGE SCALE GENOMIC DNA]</scope>
    <source>
        <strain evidence="3">J235TASD1</strain>
    </source>
</reference>
<accession>A0A136J3B3</accession>
<dbReference type="Proteomes" id="UP000070501">
    <property type="component" value="Unassembled WGS sequence"/>
</dbReference>
<dbReference type="STRING" id="196109.A0A136J3B3"/>
<evidence type="ECO:0000313" key="2">
    <source>
        <dbReference type="EMBL" id="KXJ91665.1"/>
    </source>
</evidence>
<dbReference type="EMBL" id="KQ964249">
    <property type="protein sequence ID" value="KXJ91665.1"/>
    <property type="molecule type" value="Genomic_DNA"/>
</dbReference>
<feature type="region of interest" description="Disordered" evidence="1">
    <location>
        <begin position="54"/>
        <end position="96"/>
    </location>
</feature>
<dbReference type="OrthoDB" id="4338954at2759"/>
<name>A0A136J3B3_9PEZI</name>